<protein>
    <submittedName>
        <fullName evidence="2">DUF1634 domain-containing protein</fullName>
    </submittedName>
</protein>
<dbReference type="RefSeq" id="WP_131330759.1">
    <property type="nucleotide sequence ID" value="NZ_CP044016.1"/>
</dbReference>
<name>A0A5P2GDW4_9BACT</name>
<feature type="transmembrane region" description="Helical" evidence="1">
    <location>
        <begin position="16"/>
        <end position="36"/>
    </location>
</feature>
<dbReference type="OrthoDB" id="1072981at2"/>
<evidence type="ECO:0000313" key="3">
    <source>
        <dbReference type="Proteomes" id="UP000292424"/>
    </source>
</evidence>
<dbReference type="AlphaFoldDB" id="A0A5P2GDW4"/>
<proteinExistence type="predicted"/>
<keyword evidence="3" id="KW-1185">Reference proteome</keyword>
<keyword evidence="1" id="KW-0812">Transmembrane</keyword>
<evidence type="ECO:0000313" key="2">
    <source>
        <dbReference type="EMBL" id="QES89801.1"/>
    </source>
</evidence>
<dbReference type="InterPro" id="IPR012861">
    <property type="entry name" value="DUF1634"/>
</dbReference>
<dbReference type="EMBL" id="CP044016">
    <property type="protein sequence ID" value="QES89801.1"/>
    <property type="molecule type" value="Genomic_DNA"/>
</dbReference>
<keyword evidence="1" id="KW-0472">Membrane</keyword>
<feature type="transmembrane region" description="Helical" evidence="1">
    <location>
        <begin position="107"/>
        <end position="127"/>
    </location>
</feature>
<dbReference type="Pfam" id="PF07843">
    <property type="entry name" value="DUF1634"/>
    <property type="match status" value="1"/>
</dbReference>
<keyword evidence="1" id="KW-1133">Transmembrane helix</keyword>
<dbReference type="Proteomes" id="UP000292424">
    <property type="component" value="Chromosome"/>
</dbReference>
<organism evidence="2 3">
    <name type="scientific">Rhizosphaericola mali</name>
    <dbReference type="NCBI Taxonomy" id="2545455"/>
    <lineage>
        <taxon>Bacteria</taxon>
        <taxon>Pseudomonadati</taxon>
        <taxon>Bacteroidota</taxon>
        <taxon>Chitinophagia</taxon>
        <taxon>Chitinophagales</taxon>
        <taxon>Chitinophagaceae</taxon>
        <taxon>Rhizosphaericola</taxon>
    </lineage>
</organism>
<gene>
    <name evidence="2" type="ORF">E0W69_014410</name>
</gene>
<accession>A0A5P2GDW4</accession>
<sequence length="128" mass="14028">MARIKDSNIQTAIGNVLRYGVYLSLAVSLIGGIFYLKDHGSEKVASKYAHFIEKDDSFFDYLTNVFKGIGNLHGEEIVKLGIIVLIITPTIRVIFSLLGFILEKDKLYIVITLIVLLIIGISVAGGLG</sequence>
<dbReference type="KEGG" id="arac:E0W69_014410"/>
<reference evidence="2 3" key="1">
    <citation type="submission" date="2019-09" db="EMBL/GenBank/DDBJ databases">
        <title>Complete genome sequence of Arachidicoccus sp. B3-10 isolated from apple orchard soil.</title>
        <authorList>
            <person name="Kim H.S."/>
            <person name="Han K.-I."/>
            <person name="Suh M.K."/>
            <person name="Lee K.C."/>
            <person name="Eom M.K."/>
            <person name="Kim J.-S."/>
            <person name="Kang S.W."/>
            <person name="Sin Y."/>
            <person name="Lee J.-S."/>
        </authorList>
    </citation>
    <scope>NUCLEOTIDE SEQUENCE [LARGE SCALE GENOMIC DNA]</scope>
    <source>
        <strain evidence="2 3">B3-10</strain>
    </source>
</reference>
<feature type="transmembrane region" description="Helical" evidence="1">
    <location>
        <begin position="77"/>
        <end position="101"/>
    </location>
</feature>
<evidence type="ECO:0000256" key="1">
    <source>
        <dbReference type="SAM" id="Phobius"/>
    </source>
</evidence>